<proteinExistence type="inferred from homology"/>
<organism evidence="3 4">
    <name type="scientific">Myceligenerans indicum</name>
    <dbReference type="NCBI Taxonomy" id="2593663"/>
    <lineage>
        <taxon>Bacteria</taxon>
        <taxon>Bacillati</taxon>
        <taxon>Actinomycetota</taxon>
        <taxon>Actinomycetes</taxon>
        <taxon>Micrococcales</taxon>
        <taxon>Promicromonosporaceae</taxon>
        <taxon>Myceligenerans</taxon>
    </lineage>
</organism>
<gene>
    <name evidence="3" type="ORF">HGK34_09300</name>
</gene>
<sequence>MRTKDDVGRCGEQIALRHVVARGWTVLARNWRCGRLGELDIVALDGDVLVVVEVKTRSGSGFGHPSEAVTPRKLARLRLLAGRWTQVHRQAVGAARARDGSDLPWSWSAVRIDVVAVTLPPGQAPLVEHLEAVL</sequence>
<evidence type="ECO:0000256" key="2">
    <source>
        <dbReference type="HAMAP-Rule" id="MF_00048"/>
    </source>
</evidence>
<dbReference type="InterPro" id="IPR003509">
    <property type="entry name" value="UPF0102_YraN-like"/>
</dbReference>
<reference evidence="3 4" key="1">
    <citation type="journal article" date="2021" name="Arch. Microbiol.">
        <title>Myceligenerans indicum sp. nov., an actinobacterium isolated from mangrove sediment of Sundarbans, India.</title>
        <authorList>
            <person name="Asha K."/>
            <person name="Bhadury P."/>
        </authorList>
    </citation>
    <scope>NUCLEOTIDE SEQUENCE [LARGE SCALE GENOMIC DNA]</scope>
    <source>
        <strain evidence="3 4">I2</strain>
    </source>
</reference>
<comment type="caution">
    <text evidence="3">The sequence shown here is derived from an EMBL/GenBank/DDBJ whole genome shotgun (WGS) entry which is preliminary data.</text>
</comment>
<dbReference type="HAMAP" id="MF_00048">
    <property type="entry name" value="UPF0102"/>
    <property type="match status" value="1"/>
</dbReference>
<dbReference type="EMBL" id="JABBYC010000012">
    <property type="protein sequence ID" value="MBL0886464.1"/>
    <property type="molecule type" value="Genomic_DNA"/>
</dbReference>
<dbReference type="InterPro" id="IPR011335">
    <property type="entry name" value="Restrct_endonuc-II-like"/>
</dbReference>
<dbReference type="Pfam" id="PF02021">
    <property type="entry name" value="UPF0102"/>
    <property type="match status" value="1"/>
</dbReference>
<name>A0ABS1LKB5_9MICO</name>
<dbReference type="InterPro" id="IPR011856">
    <property type="entry name" value="tRNA_endonuc-like_dom_sf"/>
</dbReference>
<dbReference type="RefSeq" id="WP_201846446.1">
    <property type="nucleotide sequence ID" value="NZ_JABBYC010000012.1"/>
</dbReference>
<evidence type="ECO:0000256" key="1">
    <source>
        <dbReference type="ARBA" id="ARBA00006738"/>
    </source>
</evidence>
<evidence type="ECO:0000313" key="4">
    <source>
        <dbReference type="Proteomes" id="UP000675409"/>
    </source>
</evidence>
<dbReference type="PANTHER" id="PTHR34039:SF1">
    <property type="entry name" value="UPF0102 PROTEIN YRAN"/>
    <property type="match status" value="1"/>
</dbReference>
<accession>A0ABS1LKB5</accession>
<dbReference type="PANTHER" id="PTHR34039">
    <property type="entry name" value="UPF0102 PROTEIN YRAN"/>
    <property type="match status" value="1"/>
</dbReference>
<dbReference type="SUPFAM" id="SSF52980">
    <property type="entry name" value="Restriction endonuclease-like"/>
    <property type="match status" value="1"/>
</dbReference>
<dbReference type="CDD" id="cd20736">
    <property type="entry name" value="PoNe_Nuclease"/>
    <property type="match status" value="1"/>
</dbReference>
<dbReference type="Proteomes" id="UP000675409">
    <property type="component" value="Unassembled WGS sequence"/>
</dbReference>
<evidence type="ECO:0000313" key="3">
    <source>
        <dbReference type="EMBL" id="MBL0886464.1"/>
    </source>
</evidence>
<dbReference type="Gene3D" id="3.40.1350.10">
    <property type="match status" value="1"/>
</dbReference>
<comment type="similarity">
    <text evidence="1 2">Belongs to the UPF0102 family.</text>
</comment>
<protein>
    <recommendedName>
        <fullName evidence="2">UPF0102 protein HGK34_09300</fullName>
    </recommendedName>
</protein>
<dbReference type="NCBIfam" id="NF009154">
    <property type="entry name" value="PRK12497.3-3"/>
    <property type="match status" value="1"/>
</dbReference>
<keyword evidence="4" id="KW-1185">Reference proteome</keyword>